<dbReference type="Pfam" id="PF04545">
    <property type="entry name" value="Sigma70_r4"/>
    <property type="match status" value="1"/>
</dbReference>
<dbReference type="InterPro" id="IPR007624">
    <property type="entry name" value="RNA_pol_sigma70_r3"/>
</dbReference>
<dbReference type="PANTHER" id="PTHR30385">
    <property type="entry name" value="SIGMA FACTOR F FLAGELLAR"/>
    <property type="match status" value="1"/>
</dbReference>
<gene>
    <name evidence="8" type="ORF">L2X98_23430</name>
</gene>
<evidence type="ECO:0000313" key="9">
    <source>
        <dbReference type="Proteomes" id="UP001054811"/>
    </source>
</evidence>
<dbReference type="NCBIfam" id="TIGR02937">
    <property type="entry name" value="sigma70-ECF"/>
    <property type="match status" value="1"/>
</dbReference>
<evidence type="ECO:0000256" key="2">
    <source>
        <dbReference type="ARBA" id="ARBA00023082"/>
    </source>
</evidence>
<evidence type="ECO:0000256" key="3">
    <source>
        <dbReference type="ARBA" id="ARBA00023125"/>
    </source>
</evidence>
<dbReference type="InterPro" id="IPR013325">
    <property type="entry name" value="RNA_pol_sigma_r2"/>
</dbReference>
<organism evidence="8 9">
    <name type="scientific">Microbacterium elymi</name>
    <dbReference type="NCBI Taxonomy" id="2909587"/>
    <lineage>
        <taxon>Bacteria</taxon>
        <taxon>Bacillati</taxon>
        <taxon>Actinomycetota</taxon>
        <taxon>Actinomycetes</taxon>
        <taxon>Micrococcales</taxon>
        <taxon>Microbacteriaceae</taxon>
        <taxon>Microbacterium</taxon>
    </lineage>
</organism>
<feature type="domain" description="RNA polymerase sigma-70 region 2" evidence="6">
    <location>
        <begin position="15"/>
        <end position="86"/>
    </location>
</feature>
<dbReference type="SUPFAM" id="SSF88659">
    <property type="entry name" value="Sigma3 and sigma4 domains of RNA polymerase sigma factors"/>
    <property type="match status" value="2"/>
</dbReference>
<evidence type="ECO:0000256" key="4">
    <source>
        <dbReference type="ARBA" id="ARBA00023163"/>
    </source>
</evidence>
<keyword evidence="3" id="KW-0238">DNA-binding</keyword>
<proteinExistence type="predicted"/>
<dbReference type="RefSeq" id="WP_259612698.1">
    <property type="nucleotide sequence ID" value="NZ_CP091139.2"/>
</dbReference>
<dbReference type="SUPFAM" id="SSF88946">
    <property type="entry name" value="Sigma2 domain of RNA polymerase sigma factors"/>
    <property type="match status" value="1"/>
</dbReference>
<protein>
    <submittedName>
        <fullName evidence="8">Sigma-70 family RNA polymerase sigma factor</fullName>
    </submittedName>
</protein>
<evidence type="ECO:0000259" key="5">
    <source>
        <dbReference type="Pfam" id="PF04539"/>
    </source>
</evidence>
<feature type="domain" description="RNA polymerase sigma-70 region 3" evidence="5">
    <location>
        <begin position="100"/>
        <end position="140"/>
    </location>
</feature>
<keyword evidence="4" id="KW-0804">Transcription</keyword>
<feature type="domain" description="RNA polymerase sigma-70 region 4" evidence="7">
    <location>
        <begin position="176"/>
        <end position="222"/>
    </location>
</feature>
<evidence type="ECO:0000313" key="8">
    <source>
        <dbReference type="EMBL" id="UUT36050.1"/>
    </source>
</evidence>
<accession>A0ABY5NLI4</accession>
<name>A0ABY5NLI4_9MICO</name>
<keyword evidence="1" id="KW-0805">Transcription regulation</keyword>
<dbReference type="Gene3D" id="1.20.140.160">
    <property type="match status" value="1"/>
</dbReference>
<dbReference type="Pfam" id="PF04542">
    <property type="entry name" value="Sigma70_r2"/>
    <property type="match status" value="1"/>
</dbReference>
<dbReference type="CDD" id="cd06171">
    <property type="entry name" value="Sigma70_r4"/>
    <property type="match status" value="1"/>
</dbReference>
<dbReference type="InterPro" id="IPR014284">
    <property type="entry name" value="RNA_pol_sigma-70_dom"/>
</dbReference>
<dbReference type="Proteomes" id="UP001054811">
    <property type="component" value="Chromosome"/>
</dbReference>
<evidence type="ECO:0000259" key="7">
    <source>
        <dbReference type="Pfam" id="PF04545"/>
    </source>
</evidence>
<keyword evidence="9" id="KW-1185">Reference proteome</keyword>
<evidence type="ECO:0000259" key="6">
    <source>
        <dbReference type="Pfam" id="PF04542"/>
    </source>
</evidence>
<dbReference type="Gene3D" id="1.10.1740.10">
    <property type="match status" value="1"/>
</dbReference>
<dbReference type="InterPro" id="IPR007630">
    <property type="entry name" value="RNA_pol_sigma70_r4"/>
</dbReference>
<keyword evidence="2" id="KW-0731">Sigma factor</keyword>
<dbReference type="InterPro" id="IPR007627">
    <property type="entry name" value="RNA_pol_sigma70_r2"/>
</dbReference>
<dbReference type="InterPro" id="IPR013324">
    <property type="entry name" value="RNA_pol_sigma_r3/r4-like"/>
</dbReference>
<dbReference type="Pfam" id="PF04539">
    <property type="entry name" value="Sigma70_r3"/>
    <property type="match status" value="1"/>
</dbReference>
<reference evidence="8" key="1">
    <citation type="submission" date="2022-01" db="EMBL/GenBank/DDBJ databases">
        <title>Microbacterium eymi and Microbacterium rhizovicinus sp. nov., isolated from the rhizospheric soil of Elymus tsukushiensis, a plant native to the Dokdo Islands, Republic of Korea.</title>
        <authorList>
            <person name="Hwang Y.J."/>
        </authorList>
    </citation>
    <scope>NUCLEOTIDE SEQUENCE</scope>
    <source>
        <strain evidence="8">KUDC0405</strain>
    </source>
</reference>
<dbReference type="EMBL" id="CP091139">
    <property type="protein sequence ID" value="UUT36050.1"/>
    <property type="molecule type" value="Genomic_DNA"/>
</dbReference>
<evidence type="ECO:0000256" key="1">
    <source>
        <dbReference type="ARBA" id="ARBA00023015"/>
    </source>
</evidence>
<sequence>MRDIQMQTRAERNRLIEDNLPLVGYLAAETHARATNVPREELAAVGALALVTAADAFDPTLGVPFGAYARRRVLGAFADEMRAMDWASRGTRKRIKETVAVRDTLTAGLGRTATVAEIATAMGVPAETVSDALADAARTVTTLDDPSAQDLAGDIPLPEESALLAERREVLECAVRALPERMRHIVQAVYIDERPVKEIADELGVSHSAVSQQRSEAVRLLRDALDQFFADGDRPEPVSRVSASVREAFFARMIEAGGPRMANALAPAHGRRRLRDPDARLTTAYAAPIAVFGSPRMGSRVPHHGGETPWVCRSTPTCRH</sequence>